<protein>
    <submittedName>
        <fullName evidence="2">Uncharacterized protein</fullName>
    </submittedName>
</protein>
<evidence type="ECO:0000313" key="3">
    <source>
        <dbReference type="Proteomes" id="UP001152523"/>
    </source>
</evidence>
<evidence type="ECO:0000313" key="2">
    <source>
        <dbReference type="EMBL" id="CAH9053928.1"/>
    </source>
</evidence>
<keyword evidence="1" id="KW-0812">Transmembrane</keyword>
<keyword evidence="3" id="KW-1185">Reference proteome</keyword>
<reference evidence="2" key="1">
    <citation type="submission" date="2022-07" db="EMBL/GenBank/DDBJ databases">
        <authorList>
            <person name="Macas J."/>
            <person name="Novak P."/>
            <person name="Neumann P."/>
        </authorList>
    </citation>
    <scope>NUCLEOTIDE SEQUENCE</scope>
</reference>
<proteinExistence type="predicted"/>
<dbReference type="AlphaFoldDB" id="A0AAV0BWM1"/>
<keyword evidence="1" id="KW-1133">Transmembrane helix</keyword>
<gene>
    <name evidence="2" type="ORF">CEPIT_LOCUS590</name>
</gene>
<accession>A0AAV0BWM1</accession>
<name>A0AAV0BWM1_9ASTE</name>
<keyword evidence="1" id="KW-0472">Membrane</keyword>
<comment type="caution">
    <text evidence="2">The sequence shown here is derived from an EMBL/GenBank/DDBJ whole genome shotgun (WGS) entry which is preliminary data.</text>
</comment>
<organism evidence="2 3">
    <name type="scientific">Cuscuta epithymum</name>
    <dbReference type="NCBI Taxonomy" id="186058"/>
    <lineage>
        <taxon>Eukaryota</taxon>
        <taxon>Viridiplantae</taxon>
        <taxon>Streptophyta</taxon>
        <taxon>Embryophyta</taxon>
        <taxon>Tracheophyta</taxon>
        <taxon>Spermatophyta</taxon>
        <taxon>Magnoliopsida</taxon>
        <taxon>eudicotyledons</taxon>
        <taxon>Gunneridae</taxon>
        <taxon>Pentapetalae</taxon>
        <taxon>asterids</taxon>
        <taxon>lamiids</taxon>
        <taxon>Solanales</taxon>
        <taxon>Convolvulaceae</taxon>
        <taxon>Cuscuteae</taxon>
        <taxon>Cuscuta</taxon>
        <taxon>Cuscuta subgen. Cuscuta</taxon>
    </lineage>
</organism>
<evidence type="ECO:0000256" key="1">
    <source>
        <dbReference type="SAM" id="Phobius"/>
    </source>
</evidence>
<feature type="transmembrane region" description="Helical" evidence="1">
    <location>
        <begin position="68"/>
        <end position="86"/>
    </location>
</feature>
<sequence>MGCGFFLWKDDVEIRGTHHGEEMKTKADNVRLMTTAMAEQRVVQGQIAYLTKLHENEAKENKKFRQSIAFVFIAVVAFIGMWYMHFNTKKMHILVVVVVCCNLV</sequence>
<dbReference type="Proteomes" id="UP001152523">
    <property type="component" value="Unassembled WGS sequence"/>
</dbReference>
<dbReference type="EMBL" id="CAMAPF010000005">
    <property type="protein sequence ID" value="CAH9053928.1"/>
    <property type="molecule type" value="Genomic_DNA"/>
</dbReference>